<reference evidence="1" key="2">
    <citation type="journal article" date="2015" name="Data Brief">
        <title>Shoot transcriptome of the giant reed, Arundo donax.</title>
        <authorList>
            <person name="Barrero R.A."/>
            <person name="Guerrero F.D."/>
            <person name="Moolhuijzen P."/>
            <person name="Goolsby J.A."/>
            <person name="Tidwell J."/>
            <person name="Bellgard S.E."/>
            <person name="Bellgard M.I."/>
        </authorList>
    </citation>
    <scope>NUCLEOTIDE SEQUENCE</scope>
    <source>
        <tissue evidence="1">Shoot tissue taken approximately 20 cm above the soil surface</tissue>
    </source>
</reference>
<sequence>MDRHRKGCPWFPRFGLMQPQPTYSECPPQLFQI</sequence>
<evidence type="ECO:0000313" key="1">
    <source>
        <dbReference type="EMBL" id="JAD64667.1"/>
    </source>
</evidence>
<name>A0A0A9BZI1_ARUDO</name>
<dbReference type="EMBL" id="GBRH01233228">
    <property type="protein sequence ID" value="JAD64667.1"/>
    <property type="molecule type" value="Transcribed_RNA"/>
</dbReference>
<accession>A0A0A9BZI1</accession>
<dbReference type="AlphaFoldDB" id="A0A0A9BZI1"/>
<reference evidence="1" key="1">
    <citation type="submission" date="2014-09" db="EMBL/GenBank/DDBJ databases">
        <authorList>
            <person name="Magalhaes I.L.F."/>
            <person name="Oliveira U."/>
            <person name="Santos F.R."/>
            <person name="Vidigal T.H.D.A."/>
            <person name="Brescovit A.D."/>
            <person name="Santos A.J."/>
        </authorList>
    </citation>
    <scope>NUCLEOTIDE SEQUENCE</scope>
    <source>
        <tissue evidence="1">Shoot tissue taken approximately 20 cm above the soil surface</tissue>
    </source>
</reference>
<protein>
    <submittedName>
        <fullName evidence="1">Uncharacterized protein</fullName>
    </submittedName>
</protein>
<proteinExistence type="predicted"/>
<organism evidence="1">
    <name type="scientific">Arundo donax</name>
    <name type="common">Giant reed</name>
    <name type="synonym">Donax arundinaceus</name>
    <dbReference type="NCBI Taxonomy" id="35708"/>
    <lineage>
        <taxon>Eukaryota</taxon>
        <taxon>Viridiplantae</taxon>
        <taxon>Streptophyta</taxon>
        <taxon>Embryophyta</taxon>
        <taxon>Tracheophyta</taxon>
        <taxon>Spermatophyta</taxon>
        <taxon>Magnoliopsida</taxon>
        <taxon>Liliopsida</taxon>
        <taxon>Poales</taxon>
        <taxon>Poaceae</taxon>
        <taxon>PACMAD clade</taxon>
        <taxon>Arundinoideae</taxon>
        <taxon>Arundineae</taxon>
        <taxon>Arundo</taxon>
    </lineage>
</organism>